<dbReference type="PROSITE" id="PS00101">
    <property type="entry name" value="HEXAPEP_TRANSFERASES"/>
    <property type="match status" value="1"/>
</dbReference>
<evidence type="ECO:0000256" key="3">
    <source>
        <dbReference type="ARBA" id="ARBA00022679"/>
    </source>
</evidence>
<evidence type="ECO:0000256" key="1">
    <source>
        <dbReference type="ARBA" id="ARBA00022516"/>
    </source>
</evidence>
<keyword evidence="4 7" id="KW-0677">Repeat</keyword>
<keyword evidence="10" id="KW-1185">Reference proteome</keyword>
<evidence type="ECO:0000256" key="6">
    <source>
        <dbReference type="ARBA" id="ARBA00023315"/>
    </source>
</evidence>
<dbReference type="NCBIfam" id="NF002060">
    <property type="entry name" value="PRK00892.1"/>
    <property type="match status" value="1"/>
</dbReference>
<keyword evidence="2 7" id="KW-0441">Lipid A biosynthesis</keyword>
<comment type="catalytic activity">
    <reaction evidence="7">
        <text>a UDP-3-O-[(3R)-3-hydroxyacyl]-alpha-D-glucosamine + a (3R)-hydroxyacyl-[ACP] = a UDP-2-N,3-O-bis[(3R)-3-hydroxyacyl]-alpha-D-glucosamine + holo-[ACP] + H(+)</text>
        <dbReference type="Rhea" id="RHEA:53836"/>
        <dbReference type="Rhea" id="RHEA-COMP:9685"/>
        <dbReference type="Rhea" id="RHEA-COMP:9945"/>
        <dbReference type="ChEBI" id="CHEBI:15378"/>
        <dbReference type="ChEBI" id="CHEBI:64479"/>
        <dbReference type="ChEBI" id="CHEBI:78827"/>
        <dbReference type="ChEBI" id="CHEBI:137740"/>
        <dbReference type="ChEBI" id="CHEBI:137748"/>
        <dbReference type="EC" id="2.3.1.191"/>
    </reaction>
</comment>
<sequence>MEFSAQQIADMLQGKVDGNPEVKVHNLSKIEEGKPGTLSFLANPQYTSYIYETQASIVIVSEDFKPENAIASTLIRVKDAYGAFAKLLEAYSSLQNTETGIEPSAIIADSAEIAEDVYIGAGCQIGAGVKIGKGTKIYGNTVIGPNSRIGEACLIQSGVHVYRDSQIGNQVSIHSGVIIGADGFGFAPKGSEYSKVPQIGNVRIEDGVEIGANTTIDRATLGSTIIRKGVKLDNLIQIGHNVEIGENTVIAAQAGVAGSTKVGANCMIGGQVGISGHLKIGDRVKIAAQSGIMNNIEDDSVIMGSPAFGISDYRKSYVYFRKLPKLISELQKSIKGS</sequence>
<dbReference type="PANTHER" id="PTHR43378">
    <property type="entry name" value="UDP-3-O-ACYLGLUCOSAMINE N-ACYLTRANSFERASE"/>
    <property type="match status" value="1"/>
</dbReference>
<dbReference type="NCBIfam" id="TIGR01853">
    <property type="entry name" value="lipid_A_lpxD"/>
    <property type="match status" value="1"/>
</dbReference>
<keyword evidence="6 7" id="KW-0012">Acyltransferase</keyword>
<dbReference type="Proteomes" id="UP000516305">
    <property type="component" value="Chromosome"/>
</dbReference>
<keyword evidence="1 7" id="KW-0444">Lipid biosynthesis</keyword>
<evidence type="ECO:0000313" key="9">
    <source>
        <dbReference type="EMBL" id="QNR25328.1"/>
    </source>
</evidence>
<dbReference type="Pfam" id="PF04613">
    <property type="entry name" value="LpxD"/>
    <property type="match status" value="1"/>
</dbReference>
<comment type="function">
    <text evidence="7">Catalyzes the N-acylation of UDP-3-O-acylglucosamine using 3-hydroxyacyl-ACP as the acyl donor. Is involved in the biosynthesis of lipid A, a phosphorylated glycolipid that anchors the lipopolysaccharide to the outer membrane of the cell.</text>
</comment>
<dbReference type="KEGG" id="chyd:H4K34_05670"/>
<evidence type="ECO:0000256" key="4">
    <source>
        <dbReference type="ARBA" id="ARBA00022737"/>
    </source>
</evidence>
<protein>
    <recommendedName>
        <fullName evidence="7">UDP-3-O-acylglucosamine N-acyltransferase</fullName>
        <ecNumber evidence="7">2.3.1.191</ecNumber>
    </recommendedName>
</protein>
<dbReference type="InterPro" id="IPR018357">
    <property type="entry name" value="Hexapep_transf_CS"/>
</dbReference>
<comment type="subunit">
    <text evidence="7">Homotrimer.</text>
</comment>
<dbReference type="InterPro" id="IPR001451">
    <property type="entry name" value="Hexapep"/>
</dbReference>
<feature type="active site" description="Proton acceptor" evidence="7">
    <location>
        <position position="240"/>
    </location>
</feature>
<dbReference type="HAMAP" id="MF_00523">
    <property type="entry name" value="LpxD"/>
    <property type="match status" value="1"/>
</dbReference>
<dbReference type="Pfam" id="PF00132">
    <property type="entry name" value="Hexapep"/>
    <property type="match status" value="3"/>
</dbReference>
<reference evidence="9 10" key="1">
    <citation type="submission" date="2020-08" db="EMBL/GenBank/DDBJ databases">
        <title>Croceimicrobium hydrocarbonivorans gen. nov., sp. nov., a novel marine bacterium isolated from a bacterial consortium that degrades polyethylene terephthalate.</title>
        <authorList>
            <person name="Liu R."/>
        </authorList>
    </citation>
    <scope>NUCLEOTIDE SEQUENCE [LARGE SCALE GENOMIC DNA]</scope>
    <source>
        <strain evidence="9 10">A20-9</strain>
    </source>
</reference>
<organism evidence="9 10">
    <name type="scientific">Croceimicrobium hydrocarbonivorans</name>
    <dbReference type="NCBI Taxonomy" id="2761580"/>
    <lineage>
        <taxon>Bacteria</taxon>
        <taxon>Pseudomonadati</taxon>
        <taxon>Bacteroidota</taxon>
        <taxon>Flavobacteriia</taxon>
        <taxon>Flavobacteriales</taxon>
        <taxon>Owenweeksiaceae</taxon>
        <taxon>Croceimicrobium</taxon>
    </lineage>
</organism>
<keyword evidence="5 7" id="KW-0443">Lipid metabolism</keyword>
<dbReference type="CDD" id="cd03352">
    <property type="entry name" value="LbH_LpxD"/>
    <property type="match status" value="1"/>
</dbReference>
<dbReference type="AlphaFoldDB" id="A0A7H0VHY0"/>
<evidence type="ECO:0000259" key="8">
    <source>
        <dbReference type="Pfam" id="PF04613"/>
    </source>
</evidence>
<evidence type="ECO:0000256" key="2">
    <source>
        <dbReference type="ARBA" id="ARBA00022556"/>
    </source>
</evidence>
<dbReference type="UniPathway" id="UPA00973"/>
<evidence type="ECO:0000256" key="7">
    <source>
        <dbReference type="HAMAP-Rule" id="MF_00523"/>
    </source>
</evidence>
<dbReference type="EC" id="2.3.1.191" evidence="7"/>
<dbReference type="GO" id="GO:0009245">
    <property type="term" value="P:lipid A biosynthetic process"/>
    <property type="evidence" value="ECO:0007669"/>
    <property type="project" value="UniProtKB-UniRule"/>
</dbReference>
<dbReference type="Gene3D" id="3.40.1390.10">
    <property type="entry name" value="MurE/MurF, N-terminal domain"/>
    <property type="match status" value="1"/>
</dbReference>
<comment type="pathway">
    <text evidence="7">Bacterial outer membrane biogenesis; LPS lipid A biosynthesis.</text>
</comment>
<dbReference type="GO" id="GO:0016410">
    <property type="term" value="F:N-acyltransferase activity"/>
    <property type="evidence" value="ECO:0007669"/>
    <property type="project" value="InterPro"/>
</dbReference>
<proteinExistence type="inferred from homology"/>
<gene>
    <name evidence="7 9" type="primary">lpxD</name>
    <name evidence="9" type="ORF">H4K34_05670</name>
</gene>
<dbReference type="PANTHER" id="PTHR43378:SF2">
    <property type="entry name" value="UDP-3-O-ACYLGLUCOSAMINE N-ACYLTRANSFERASE 1, MITOCHONDRIAL-RELATED"/>
    <property type="match status" value="1"/>
</dbReference>
<comment type="similarity">
    <text evidence="7">Belongs to the transferase hexapeptide repeat family. LpxD subfamily.</text>
</comment>
<evidence type="ECO:0000256" key="5">
    <source>
        <dbReference type="ARBA" id="ARBA00023098"/>
    </source>
</evidence>
<evidence type="ECO:0000313" key="10">
    <source>
        <dbReference type="Proteomes" id="UP000516305"/>
    </source>
</evidence>
<accession>A0A7H0VHY0</accession>
<name>A0A7H0VHY0_9FLAO</name>
<dbReference type="RefSeq" id="WP_210759855.1">
    <property type="nucleotide sequence ID" value="NZ_CP060139.1"/>
</dbReference>
<dbReference type="Gene3D" id="2.160.10.10">
    <property type="entry name" value="Hexapeptide repeat proteins"/>
    <property type="match status" value="1"/>
</dbReference>
<dbReference type="InterPro" id="IPR007691">
    <property type="entry name" value="LpxD"/>
</dbReference>
<dbReference type="InterPro" id="IPR011004">
    <property type="entry name" value="Trimer_LpxA-like_sf"/>
</dbReference>
<dbReference type="InterPro" id="IPR020573">
    <property type="entry name" value="UDP_GlcNAc_AcTrfase_non-rep"/>
</dbReference>
<dbReference type="GO" id="GO:0016020">
    <property type="term" value="C:membrane"/>
    <property type="evidence" value="ECO:0007669"/>
    <property type="project" value="GOC"/>
</dbReference>
<dbReference type="GO" id="GO:0103118">
    <property type="term" value="F:UDP-3-O-[(3R)-3-hydroxyacyl]-glucosamine N-acyltransferase activity"/>
    <property type="evidence" value="ECO:0007669"/>
    <property type="project" value="UniProtKB-EC"/>
</dbReference>
<keyword evidence="3 7" id="KW-0808">Transferase</keyword>
<dbReference type="SUPFAM" id="SSF51161">
    <property type="entry name" value="Trimeric LpxA-like enzymes"/>
    <property type="match status" value="1"/>
</dbReference>
<feature type="domain" description="UDP-3-O-[3-hydroxymyristoyl] glucosamine N-acyltransferase non-repeat region" evidence="8">
    <location>
        <begin position="22"/>
        <end position="89"/>
    </location>
</feature>
<dbReference type="EMBL" id="CP060139">
    <property type="protein sequence ID" value="QNR25328.1"/>
    <property type="molecule type" value="Genomic_DNA"/>
</dbReference>